<dbReference type="OrthoDB" id="9809995at2"/>
<dbReference type="PANTHER" id="PTHR11735:SF11">
    <property type="entry name" value="TRNA THREONYLCARBAMOYLADENOSINE BIOSYNTHESIS PROTEIN TSAB"/>
    <property type="match status" value="1"/>
</dbReference>
<dbReference type="Gene3D" id="3.30.420.40">
    <property type="match status" value="2"/>
</dbReference>
<dbReference type="NCBIfam" id="TIGR03725">
    <property type="entry name" value="T6A_YeaZ"/>
    <property type="match status" value="1"/>
</dbReference>
<evidence type="ECO:0000313" key="2">
    <source>
        <dbReference type="EMBL" id="ROP90997.1"/>
    </source>
</evidence>
<dbReference type="PANTHER" id="PTHR11735">
    <property type="entry name" value="TRNA N6-ADENOSINE THREONYLCARBAMOYLTRANSFERASE"/>
    <property type="match status" value="1"/>
</dbReference>
<feature type="domain" description="Gcp-like" evidence="1">
    <location>
        <begin position="33"/>
        <end position="124"/>
    </location>
</feature>
<dbReference type="GO" id="GO:0002949">
    <property type="term" value="P:tRNA threonylcarbamoyladenosine modification"/>
    <property type="evidence" value="ECO:0007669"/>
    <property type="project" value="InterPro"/>
</dbReference>
<sequence>MGLTLLAIDSAGGAGSAAVWRDGAVLAARRLVTDRGHAAHLAPLVRSVLADAGTAAAELDAVVATVGPGSFTGLRVGLALAQGIAIAAAIPAWGISSFDVHARAAGGARPLLLAIDSRREEVFVRILTKEGAGEPFVATPSGIAARLSGWGAAAPIAVAGDAARLVAAALSASGVPAIVVHDGPADAAVLAAAAAAMLAAGQPLLPPRPVYLRPPDVSLPPAAA</sequence>
<proteinExistence type="predicted"/>
<dbReference type="GO" id="GO:0005829">
    <property type="term" value="C:cytosol"/>
    <property type="evidence" value="ECO:0007669"/>
    <property type="project" value="TreeGrafter"/>
</dbReference>
<dbReference type="EMBL" id="RJKX01000014">
    <property type="protein sequence ID" value="ROP90997.1"/>
    <property type="molecule type" value="Genomic_DNA"/>
</dbReference>
<protein>
    <submittedName>
        <fullName evidence="2">tRNA threonylcarbamoyladenosine biosynthesis protein TsaB</fullName>
    </submittedName>
</protein>
<dbReference type="InterPro" id="IPR022496">
    <property type="entry name" value="T6A_TsaB"/>
</dbReference>
<accession>A0A3N1LHJ7</accession>
<keyword evidence="3" id="KW-1185">Reference proteome</keyword>
<dbReference type="Proteomes" id="UP000278222">
    <property type="component" value="Unassembled WGS sequence"/>
</dbReference>
<evidence type="ECO:0000259" key="1">
    <source>
        <dbReference type="Pfam" id="PF00814"/>
    </source>
</evidence>
<dbReference type="InterPro" id="IPR043129">
    <property type="entry name" value="ATPase_NBD"/>
</dbReference>
<evidence type="ECO:0000313" key="3">
    <source>
        <dbReference type="Proteomes" id="UP000278222"/>
    </source>
</evidence>
<reference evidence="2 3" key="1">
    <citation type="submission" date="2018-11" db="EMBL/GenBank/DDBJ databases">
        <title>Genomic Encyclopedia of Type Strains, Phase IV (KMG-IV): sequencing the most valuable type-strain genomes for metagenomic binning, comparative biology and taxonomic classification.</title>
        <authorList>
            <person name="Goeker M."/>
        </authorList>
    </citation>
    <scope>NUCLEOTIDE SEQUENCE [LARGE SCALE GENOMIC DNA]</scope>
    <source>
        <strain evidence="2 3">DSM 5900</strain>
    </source>
</reference>
<gene>
    <name evidence="2" type="ORF">EDC65_2857</name>
</gene>
<dbReference type="SUPFAM" id="SSF53067">
    <property type="entry name" value="Actin-like ATPase domain"/>
    <property type="match status" value="1"/>
</dbReference>
<comment type="caution">
    <text evidence="2">The sequence shown here is derived from an EMBL/GenBank/DDBJ whole genome shotgun (WGS) entry which is preliminary data.</text>
</comment>
<organism evidence="2 3">
    <name type="scientific">Stella humosa</name>
    <dbReference type="NCBI Taxonomy" id="94"/>
    <lineage>
        <taxon>Bacteria</taxon>
        <taxon>Pseudomonadati</taxon>
        <taxon>Pseudomonadota</taxon>
        <taxon>Alphaproteobacteria</taxon>
        <taxon>Rhodospirillales</taxon>
        <taxon>Stellaceae</taxon>
        <taxon>Stella</taxon>
    </lineage>
</organism>
<dbReference type="AlphaFoldDB" id="A0A3N1LHJ7"/>
<dbReference type="InterPro" id="IPR000905">
    <property type="entry name" value="Gcp-like_dom"/>
</dbReference>
<name>A0A3N1LHJ7_9PROT</name>
<dbReference type="Pfam" id="PF00814">
    <property type="entry name" value="TsaD"/>
    <property type="match status" value="1"/>
</dbReference>
<dbReference type="RefSeq" id="WP_123690552.1">
    <property type="nucleotide sequence ID" value="NZ_AP019700.1"/>
</dbReference>